<dbReference type="CDD" id="cd06532">
    <property type="entry name" value="Glyco_transf_25"/>
    <property type="match status" value="1"/>
</dbReference>
<dbReference type="Proteomes" id="UP000198988">
    <property type="component" value="Unassembled WGS sequence"/>
</dbReference>
<dbReference type="Pfam" id="PF01755">
    <property type="entry name" value="Glyco_transf_25"/>
    <property type="match status" value="1"/>
</dbReference>
<reference evidence="3" key="1">
    <citation type="submission" date="2016-06" db="EMBL/GenBank/DDBJ databases">
        <authorList>
            <person name="Olsen C.W."/>
            <person name="Carey S."/>
            <person name="Hinshaw L."/>
            <person name="Karasin A.I."/>
        </authorList>
    </citation>
    <scope>NUCLEOTIDE SEQUENCE [LARGE SCALE GENOMIC DNA]</scope>
    <source>
        <strain evidence="3">BazSymA</strain>
        <strain evidence="2">BazSymB</strain>
    </source>
</reference>
<dbReference type="EMBL" id="CVUD02000103">
    <property type="protein sequence ID" value="SEH70704.1"/>
    <property type="molecule type" value="Genomic_DNA"/>
</dbReference>
<dbReference type="Proteomes" id="UP000198559">
    <property type="component" value="Unassembled WGS sequence"/>
</dbReference>
<reference evidence="4 5" key="2">
    <citation type="submission" date="2016-06" db="EMBL/GenBank/DDBJ databases">
        <authorList>
            <person name="Petersen J."/>
            <person name="Sayavedra L."/>
        </authorList>
    </citation>
    <scope>NUCLEOTIDE SEQUENCE [LARGE SCALE GENOMIC DNA]</scope>
    <source>
        <strain evidence="5">BazSymA</strain>
        <strain evidence="4">BazSymB</strain>
    </source>
</reference>
<sequence>MSTKAIPIYIINLDRSPDRLHYVSKQLSKIEALFERIVAVDGSQLEVEALQYYQRQSKRSWSHYTTLSAGEIGCALSWHSAWQITSEHKSKACIVLEDDIKIHSNFKSTINTLFKNLDENIVIDLSGKKGVIEKERKNIDDITLIRYQTPPLGNLGAIYGKLATQVFLNKMQNFKAPVDTLQQMLWQHNVQTWSLEIGCLSHQDCDVGGSTIATQKKKILSKVKKELCRPLWRAWIIIKNLLSNYPNK</sequence>
<evidence type="ECO:0000259" key="1">
    <source>
        <dbReference type="Pfam" id="PF01755"/>
    </source>
</evidence>
<dbReference type="STRING" id="235205.BAZSYMB_GCONTIG00593_0"/>
<proteinExistence type="predicted"/>
<organism evidence="3 5">
    <name type="scientific">Bathymodiolus azoricus thioautotrophic gill symbiont</name>
    <dbReference type="NCBI Taxonomy" id="235205"/>
    <lineage>
        <taxon>Bacteria</taxon>
        <taxon>Pseudomonadati</taxon>
        <taxon>Pseudomonadota</taxon>
        <taxon>Gammaproteobacteria</taxon>
        <taxon>sulfur-oxidizing symbionts</taxon>
    </lineage>
</organism>
<dbReference type="RefSeq" id="WP_090715887.1">
    <property type="nucleotide sequence ID" value="NZ_CDSC02000211.1"/>
</dbReference>
<feature type="domain" description="Glycosyl transferase family 25" evidence="1">
    <location>
        <begin position="6"/>
        <end position="130"/>
    </location>
</feature>
<keyword evidence="3" id="KW-0808">Transferase</keyword>
<dbReference type="InterPro" id="IPR002654">
    <property type="entry name" value="Glyco_trans_25"/>
</dbReference>
<protein>
    <submittedName>
        <fullName evidence="3">Glycosyl transferase, family 25</fullName>
    </submittedName>
</protein>
<gene>
    <name evidence="3" type="ORF">BAZSYMA_ACONTIG141559_0</name>
    <name evidence="2" type="ORF">BAZSYMB_GCONTIG00593_0</name>
</gene>
<evidence type="ECO:0000313" key="2">
    <source>
        <dbReference type="EMBL" id="SEH70704.1"/>
    </source>
</evidence>
<evidence type="ECO:0000313" key="4">
    <source>
        <dbReference type="Proteomes" id="UP000198559"/>
    </source>
</evidence>
<evidence type="ECO:0000313" key="5">
    <source>
        <dbReference type="Proteomes" id="UP000198988"/>
    </source>
</evidence>
<dbReference type="Gene3D" id="3.90.550.10">
    <property type="entry name" value="Spore Coat Polysaccharide Biosynthesis Protein SpsA, Chain A"/>
    <property type="match status" value="1"/>
</dbReference>
<dbReference type="EMBL" id="CDSC02000211">
    <property type="protein sequence ID" value="SEH79476.1"/>
    <property type="molecule type" value="Genomic_DNA"/>
</dbReference>
<accession>A0A1H6L0J3</accession>
<evidence type="ECO:0000313" key="3">
    <source>
        <dbReference type="EMBL" id="SEH79476.1"/>
    </source>
</evidence>
<name>A0A1H6L0J3_9GAMM</name>
<dbReference type="OrthoDB" id="9816113at2"/>
<dbReference type="GO" id="GO:0016740">
    <property type="term" value="F:transferase activity"/>
    <property type="evidence" value="ECO:0007669"/>
    <property type="project" value="UniProtKB-KW"/>
</dbReference>
<dbReference type="AlphaFoldDB" id="A0A1H6L0J3"/>
<dbReference type="InterPro" id="IPR029044">
    <property type="entry name" value="Nucleotide-diphossugar_trans"/>
</dbReference>